<evidence type="ECO:0000313" key="2">
    <source>
        <dbReference type="EMBL" id="RRT46104.1"/>
    </source>
</evidence>
<proteinExistence type="predicted"/>
<accession>A0A426Y311</accession>
<feature type="region of interest" description="Disordered" evidence="1">
    <location>
        <begin position="1"/>
        <end position="35"/>
    </location>
</feature>
<protein>
    <submittedName>
        <fullName evidence="2">Uncharacterized protein</fullName>
    </submittedName>
</protein>
<evidence type="ECO:0000256" key="1">
    <source>
        <dbReference type="SAM" id="MobiDB-lite"/>
    </source>
</evidence>
<name>A0A426Y311_ENSVE</name>
<dbReference type="AlphaFoldDB" id="A0A426Y311"/>
<comment type="caution">
    <text evidence="2">The sequence shown here is derived from an EMBL/GenBank/DDBJ whole genome shotgun (WGS) entry which is preliminary data.</text>
</comment>
<sequence>MRLAQPRQRWRPSLNPEAMRSASYRRATTGARGVRGRCFSPGSISTEAVAVELTEMAVGGAGKLGCDGFRSGAVVVHLLDGAFSLDLLHNDNMRLSLLPCRGRATNADDDELSSSLPAAPAIC</sequence>
<gene>
    <name evidence="2" type="ORF">B296_00050350</name>
</gene>
<dbReference type="Proteomes" id="UP000287651">
    <property type="component" value="Unassembled WGS sequence"/>
</dbReference>
<reference evidence="2 3" key="1">
    <citation type="journal article" date="2014" name="Agronomy (Basel)">
        <title>A Draft Genome Sequence for Ensete ventricosum, the Drought-Tolerant Tree Against Hunger.</title>
        <authorList>
            <person name="Harrison J."/>
            <person name="Moore K.A."/>
            <person name="Paszkiewicz K."/>
            <person name="Jones T."/>
            <person name="Grant M."/>
            <person name="Ambacheew D."/>
            <person name="Muzemil S."/>
            <person name="Studholme D.J."/>
        </authorList>
    </citation>
    <scope>NUCLEOTIDE SEQUENCE [LARGE SCALE GENOMIC DNA]</scope>
</reference>
<evidence type="ECO:0000313" key="3">
    <source>
        <dbReference type="Proteomes" id="UP000287651"/>
    </source>
</evidence>
<dbReference type="EMBL" id="AMZH03015404">
    <property type="protein sequence ID" value="RRT46104.1"/>
    <property type="molecule type" value="Genomic_DNA"/>
</dbReference>
<organism evidence="2 3">
    <name type="scientific">Ensete ventricosum</name>
    <name type="common">Abyssinian banana</name>
    <name type="synonym">Musa ensete</name>
    <dbReference type="NCBI Taxonomy" id="4639"/>
    <lineage>
        <taxon>Eukaryota</taxon>
        <taxon>Viridiplantae</taxon>
        <taxon>Streptophyta</taxon>
        <taxon>Embryophyta</taxon>
        <taxon>Tracheophyta</taxon>
        <taxon>Spermatophyta</taxon>
        <taxon>Magnoliopsida</taxon>
        <taxon>Liliopsida</taxon>
        <taxon>Zingiberales</taxon>
        <taxon>Musaceae</taxon>
        <taxon>Ensete</taxon>
    </lineage>
</organism>